<sequence length="379" mass="42094">MNHIGEFSKKTKILLELLTLDKNSKHITVDFPPTVSIERLERHGIEAIDSVKLETMDRQSLYSSEFTIPENWDSGEYIFTYQTIIKGKTYTKKEQFTVVSDSISGFDISLKSSSQSDNEMPNNIVVSDGDDYVLSPEFQVPTDISVEGDKVEITFKEAPKYNHTYQVVFGDGIKSVSGSSLGGMKISTFTSKYEPIFATPLEVKNIIRSLFKYFSSHEVYSALRDAGQKALQYLGKIPDANNSRYRALKERDTAYFATTKYVAFEASRLLLTGLMVRILNDSEDQDDGVGSITKSTSGGTIQLGDFMVQDKSSSSNGSGGNSGVKEESPLKKLQTMISENEKEIKFWLDSMMGHNKRGYAKPVSGSFRTAAGSPEGRGF</sequence>
<dbReference type="AlphaFoldDB" id="A0A9X7BT57"/>
<evidence type="ECO:0000313" key="2">
    <source>
        <dbReference type="EMBL" id="PFV35835.1"/>
    </source>
</evidence>
<name>A0A9X7BT57_BACTU</name>
<feature type="region of interest" description="Disordered" evidence="1">
    <location>
        <begin position="310"/>
        <end position="330"/>
    </location>
</feature>
<protein>
    <submittedName>
        <fullName evidence="2">Uncharacterized protein</fullName>
    </submittedName>
</protein>
<reference evidence="2 3" key="1">
    <citation type="submission" date="2017-09" db="EMBL/GenBank/DDBJ databases">
        <title>Large-scale bioinformatics analysis of Bacillus genomes uncovers conserved roles of natural products in bacterial physiology.</title>
        <authorList>
            <consortium name="Agbiome Team Llc"/>
            <person name="Bleich R.M."/>
            <person name="Grubbs K.J."/>
            <person name="Santa Maria K.C."/>
            <person name="Allen S.E."/>
            <person name="Farag S."/>
            <person name="Shank E.A."/>
            <person name="Bowers A."/>
        </authorList>
    </citation>
    <scope>NUCLEOTIDE SEQUENCE [LARGE SCALE GENOMIC DNA]</scope>
    <source>
        <strain evidence="2 3">AFS060060</strain>
    </source>
</reference>
<proteinExistence type="predicted"/>
<dbReference type="Proteomes" id="UP000223366">
    <property type="component" value="Unassembled WGS sequence"/>
</dbReference>
<accession>A0A9X7BT57</accession>
<organism evidence="2 3">
    <name type="scientific">Bacillus thuringiensis</name>
    <dbReference type="NCBI Taxonomy" id="1428"/>
    <lineage>
        <taxon>Bacteria</taxon>
        <taxon>Bacillati</taxon>
        <taxon>Bacillota</taxon>
        <taxon>Bacilli</taxon>
        <taxon>Bacillales</taxon>
        <taxon>Bacillaceae</taxon>
        <taxon>Bacillus</taxon>
        <taxon>Bacillus cereus group</taxon>
    </lineage>
</organism>
<gene>
    <name evidence="2" type="ORF">COK99_02105</name>
</gene>
<evidence type="ECO:0000313" key="3">
    <source>
        <dbReference type="Proteomes" id="UP000223366"/>
    </source>
</evidence>
<dbReference type="EMBL" id="NVDU01000003">
    <property type="protein sequence ID" value="PFV35835.1"/>
    <property type="molecule type" value="Genomic_DNA"/>
</dbReference>
<dbReference type="RefSeq" id="WP_098685652.1">
    <property type="nucleotide sequence ID" value="NZ_NVDU01000003.1"/>
</dbReference>
<comment type="caution">
    <text evidence="2">The sequence shown here is derived from an EMBL/GenBank/DDBJ whole genome shotgun (WGS) entry which is preliminary data.</text>
</comment>
<evidence type="ECO:0000256" key="1">
    <source>
        <dbReference type="SAM" id="MobiDB-lite"/>
    </source>
</evidence>
<feature type="region of interest" description="Disordered" evidence="1">
    <location>
        <begin position="359"/>
        <end position="379"/>
    </location>
</feature>